<feature type="domain" description="VWFA" evidence="1">
    <location>
        <begin position="5"/>
        <end position="183"/>
    </location>
</feature>
<dbReference type="Gene3D" id="3.40.50.410">
    <property type="entry name" value="von Willebrand factor, type A domain"/>
    <property type="match status" value="1"/>
</dbReference>
<dbReference type="OrthoDB" id="9806395at2"/>
<dbReference type="PROSITE" id="PS50234">
    <property type="entry name" value="VWFA"/>
    <property type="match status" value="1"/>
</dbReference>
<dbReference type="EMBL" id="PPGH01000037">
    <property type="protein sequence ID" value="PQJ95134.1"/>
    <property type="molecule type" value="Genomic_DNA"/>
</dbReference>
<organism evidence="2 3">
    <name type="scientific">Chromatium okenii</name>
    <dbReference type="NCBI Taxonomy" id="61644"/>
    <lineage>
        <taxon>Bacteria</taxon>
        <taxon>Pseudomonadati</taxon>
        <taxon>Pseudomonadota</taxon>
        <taxon>Gammaproteobacteria</taxon>
        <taxon>Chromatiales</taxon>
        <taxon>Chromatiaceae</taxon>
        <taxon>Chromatium</taxon>
    </lineage>
</organism>
<dbReference type="InterPro" id="IPR002035">
    <property type="entry name" value="VWF_A"/>
</dbReference>
<evidence type="ECO:0000259" key="1">
    <source>
        <dbReference type="PROSITE" id="PS50234"/>
    </source>
</evidence>
<sequence>MRRLPVFFVLDCSESMVGDSLKQMEEGMQAIIRTLRTDPHALETVYLSVIAFAGLAKTIVPLIEVFSFYPPKLPLGSGTSLGAALTVLMNEIDRSVVKTTPEQKGDWKPLIYLFTDGHPTDDPGSMIARWNAHYSRRATVIAVGLGGDVDFSILRQLTEHVIRFEPTKLGDFTQFINWISASVVAQSKSVGEGIENDSLPTLDSSFMQLIKTPPQNLADTHCVTLIGRCQNTRKPYLIKYENELKNVANLDFKIAVPMYRLTGCYPLGEDYFDWSDARTIELKVNTANLVGAPGCPYCGNITAFAVCGCGKLLCINEPGEATCPWCDQKVIFQPHSGNENHGFDVGRSRG</sequence>
<dbReference type="SMART" id="SM00327">
    <property type="entry name" value="VWA"/>
    <property type="match status" value="1"/>
</dbReference>
<dbReference type="Proteomes" id="UP000239936">
    <property type="component" value="Unassembled WGS sequence"/>
</dbReference>
<evidence type="ECO:0000313" key="3">
    <source>
        <dbReference type="Proteomes" id="UP000239936"/>
    </source>
</evidence>
<dbReference type="Pfam" id="PF15616">
    <property type="entry name" value="TerY_C"/>
    <property type="match status" value="1"/>
</dbReference>
<gene>
    <name evidence="2" type="ORF">CXB77_12600</name>
</gene>
<accession>A0A2S7XN21</accession>
<protein>
    <recommendedName>
        <fullName evidence="1">VWFA domain-containing protein</fullName>
    </recommendedName>
</protein>
<proteinExistence type="predicted"/>
<comment type="caution">
    <text evidence="2">The sequence shown here is derived from an EMBL/GenBank/DDBJ whole genome shotgun (WGS) entry which is preliminary data.</text>
</comment>
<dbReference type="InterPro" id="IPR036465">
    <property type="entry name" value="vWFA_dom_sf"/>
</dbReference>
<dbReference type="Pfam" id="PF00092">
    <property type="entry name" value="VWA"/>
    <property type="match status" value="1"/>
</dbReference>
<dbReference type="InterPro" id="IPR028274">
    <property type="entry name" value="TerY-C"/>
</dbReference>
<keyword evidence="3" id="KW-1185">Reference proteome</keyword>
<evidence type="ECO:0000313" key="2">
    <source>
        <dbReference type="EMBL" id="PQJ95134.1"/>
    </source>
</evidence>
<dbReference type="SUPFAM" id="SSF53300">
    <property type="entry name" value="vWA-like"/>
    <property type="match status" value="1"/>
</dbReference>
<dbReference type="AlphaFoldDB" id="A0A2S7XN21"/>
<dbReference type="RefSeq" id="WP_105074192.1">
    <property type="nucleotide sequence ID" value="NZ_JAFLKP010000435.1"/>
</dbReference>
<name>A0A2S7XN21_9GAMM</name>
<reference evidence="2 3" key="1">
    <citation type="submission" date="2018-01" db="EMBL/GenBank/DDBJ databases">
        <title>The complete genome sequence of Chromatium okenii LaCa, a purple sulfur bacterium with a turbulent life.</title>
        <authorList>
            <person name="Luedin S.M."/>
            <person name="Liechti N."/>
            <person name="Storelli N."/>
            <person name="Danza F."/>
            <person name="Wittwer M."/>
            <person name="Pothier J.F."/>
            <person name="Tonolla M.A."/>
        </authorList>
    </citation>
    <scope>NUCLEOTIDE SEQUENCE [LARGE SCALE GENOMIC DNA]</scope>
    <source>
        <strain evidence="2 3">LaCa</strain>
    </source>
</reference>